<dbReference type="EMBL" id="CP041217">
    <property type="protein sequence ID" value="QDH21097.1"/>
    <property type="molecule type" value="Genomic_DNA"/>
</dbReference>
<dbReference type="Pfam" id="PF16927">
    <property type="entry name" value="HisKA_7TM"/>
    <property type="match status" value="1"/>
</dbReference>
<dbReference type="InterPro" id="IPR029787">
    <property type="entry name" value="Nucleotide_cyclase"/>
</dbReference>
<keyword evidence="1" id="KW-0472">Membrane</keyword>
<dbReference type="InterPro" id="IPR013656">
    <property type="entry name" value="PAS_4"/>
</dbReference>
<dbReference type="SUPFAM" id="SSF55785">
    <property type="entry name" value="PYP-like sensor domain (PAS domain)"/>
    <property type="match status" value="1"/>
</dbReference>
<feature type="transmembrane region" description="Helical" evidence="1">
    <location>
        <begin position="44"/>
        <end position="65"/>
    </location>
</feature>
<dbReference type="SUPFAM" id="SSF55073">
    <property type="entry name" value="Nucleotide cyclase"/>
    <property type="match status" value="1"/>
</dbReference>
<evidence type="ECO:0000313" key="5">
    <source>
        <dbReference type="Proteomes" id="UP000316968"/>
    </source>
</evidence>
<dbReference type="Proteomes" id="UP000316968">
    <property type="component" value="Chromosome"/>
</dbReference>
<dbReference type="GO" id="GO:0005886">
    <property type="term" value="C:plasma membrane"/>
    <property type="evidence" value="ECO:0007669"/>
    <property type="project" value="TreeGrafter"/>
</dbReference>
<dbReference type="FunFam" id="3.30.70.270:FF:000001">
    <property type="entry name" value="Diguanylate cyclase domain protein"/>
    <property type="match status" value="1"/>
</dbReference>
<sequence length="574" mass="63936">MVGHKQLNCYIIKRIAQEYPVPIVRLTESDPIFQMEQVNMAQPLFVYVSIIMMGGMLSLFLAVYALLRFKHAPGGRYYVLAALMASILAFGYAFELTSDTLEQIKFWIGIEYFSLPFLPVFTLLMCVEYAGIRLGNWKKRMLYLIPLLTFVIQHTNDLHHLYYTSIGLRADAPFPIVELGRGPWYAVHTLYLYGCLALSIFALSTRMRRSGRRFRLQMLAMAAGLLVPVAGNLYYLAGLSPYGIDLGPVFISFSFVFHSMAVFRFRMFDVAPIARDLVFENMEDGVLVLNAQNVMVDYNAAMLKLAPGLNSRLIGRPAEEVLAERPQIAQSVVDGRECDLRLGGDDDGIYVHLRFSPIRDREGQRSGSIVTFVNITERVEMEKELKRLANTDGLTGLFNKNALIERAERGLREASRHGGSAAVVMFDVDHFKRVNDTFGHEAGDRVLSGVAEIIRSIIEPEDVAGRYGGDEFVLYLPDTGAQEACARAERIRAAVAALAIDVVGHGVRVTSSFGVAQLPAEALSDPTPADVCMQTLMRKADQALYESKQLGRNRVSLYADEVRGTDAARLEGAE</sequence>
<evidence type="ECO:0000313" key="4">
    <source>
        <dbReference type="EMBL" id="QDH21097.1"/>
    </source>
</evidence>
<feature type="transmembrane region" description="Helical" evidence="1">
    <location>
        <begin position="242"/>
        <end position="263"/>
    </location>
</feature>
<dbReference type="Pfam" id="PF08448">
    <property type="entry name" value="PAS_4"/>
    <property type="match status" value="1"/>
</dbReference>
<dbReference type="PANTHER" id="PTHR45138">
    <property type="entry name" value="REGULATORY COMPONENTS OF SENSORY TRANSDUCTION SYSTEM"/>
    <property type="match status" value="1"/>
</dbReference>
<reference evidence="4 5" key="1">
    <citation type="submission" date="2019-06" db="EMBL/GenBank/DDBJ databases">
        <title>Saccharibacillus brassicae sp. nov., an endophytic bacterium isolated from Chinese cabbage seeds (Brassica pekinensis).</title>
        <authorList>
            <person name="Jiang L."/>
            <person name="Lee J."/>
            <person name="Kim S.W."/>
        </authorList>
    </citation>
    <scope>NUCLEOTIDE SEQUENCE [LARGE SCALE GENOMIC DNA]</scope>
    <source>
        <strain evidence="5">KCTC 43072 / ATSA2</strain>
    </source>
</reference>
<protein>
    <submittedName>
        <fullName evidence="4">Diguanylate cyclase</fullName>
    </submittedName>
</protein>
<feature type="domain" description="GGDEF" evidence="3">
    <location>
        <begin position="419"/>
        <end position="560"/>
    </location>
</feature>
<dbReference type="CDD" id="cd01949">
    <property type="entry name" value="GGDEF"/>
    <property type="match status" value="1"/>
</dbReference>
<dbReference type="PROSITE" id="PS50887">
    <property type="entry name" value="GGDEF"/>
    <property type="match status" value="1"/>
</dbReference>
<accession>A0A4Y6UXV6</accession>
<evidence type="ECO:0000259" key="2">
    <source>
        <dbReference type="PROSITE" id="PS50113"/>
    </source>
</evidence>
<feature type="transmembrane region" description="Helical" evidence="1">
    <location>
        <begin position="183"/>
        <end position="204"/>
    </location>
</feature>
<dbReference type="Gene3D" id="3.30.450.20">
    <property type="entry name" value="PAS domain"/>
    <property type="match status" value="1"/>
</dbReference>
<dbReference type="InterPro" id="IPR035965">
    <property type="entry name" value="PAS-like_dom_sf"/>
</dbReference>
<dbReference type="GO" id="GO:0043709">
    <property type="term" value="P:cell adhesion involved in single-species biofilm formation"/>
    <property type="evidence" value="ECO:0007669"/>
    <property type="project" value="TreeGrafter"/>
</dbReference>
<dbReference type="CDD" id="cd00130">
    <property type="entry name" value="PAS"/>
    <property type="match status" value="1"/>
</dbReference>
<dbReference type="OrthoDB" id="9759607at2"/>
<dbReference type="InterPro" id="IPR050469">
    <property type="entry name" value="Diguanylate_Cyclase"/>
</dbReference>
<dbReference type="GO" id="GO:1902201">
    <property type="term" value="P:negative regulation of bacterial-type flagellum-dependent cell motility"/>
    <property type="evidence" value="ECO:0007669"/>
    <property type="project" value="TreeGrafter"/>
</dbReference>
<dbReference type="SMART" id="SM00267">
    <property type="entry name" value="GGDEF"/>
    <property type="match status" value="1"/>
</dbReference>
<name>A0A4Y6UXV6_SACBS</name>
<dbReference type="KEGG" id="saca:FFV09_09685"/>
<evidence type="ECO:0000259" key="3">
    <source>
        <dbReference type="PROSITE" id="PS50887"/>
    </source>
</evidence>
<dbReference type="PROSITE" id="PS50113">
    <property type="entry name" value="PAC"/>
    <property type="match status" value="1"/>
</dbReference>
<dbReference type="AlphaFoldDB" id="A0A4Y6UXV6"/>
<dbReference type="Gene3D" id="3.30.70.270">
    <property type="match status" value="1"/>
</dbReference>
<keyword evidence="5" id="KW-1185">Reference proteome</keyword>
<feature type="transmembrane region" description="Helical" evidence="1">
    <location>
        <begin position="216"/>
        <end position="236"/>
    </location>
</feature>
<proteinExistence type="predicted"/>
<dbReference type="InterPro" id="IPR000700">
    <property type="entry name" value="PAS-assoc_C"/>
</dbReference>
<organism evidence="4 5">
    <name type="scientific">Saccharibacillus brassicae</name>
    <dbReference type="NCBI Taxonomy" id="2583377"/>
    <lineage>
        <taxon>Bacteria</taxon>
        <taxon>Bacillati</taxon>
        <taxon>Bacillota</taxon>
        <taxon>Bacilli</taxon>
        <taxon>Bacillales</taxon>
        <taxon>Paenibacillaceae</taxon>
        <taxon>Saccharibacillus</taxon>
    </lineage>
</organism>
<feature type="transmembrane region" description="Helical" evidence="1">
    <location>
        <begin position="106"/>
        <end position="130"/>
    </location>
</feature>
<feature type="domain" description="PAC" evidence="2">
    <location>
        <begin position="336"/>
        <end position="387"/>
    </location>
</feature>
<evidence type="ECO:0000256" key="1">
    <source>
        <dbReference type="SAM" id="Phobius"/>
    </source>
</evidence>
<dbReference type="InterPro" id="IPR000014">
    <property type="entry name" value="PAS"/>
</dbReference>
<feature type="transmembrane region" description="Helical" evidence="1">
    <location>
        <begin position="77"/>
        <end position="94"/>
    </location>
</feature>
<dbReference type="NCBIfam" id="TIGR00254">
    <property type="entry name" value="GGDEF"/>
    <property type="match status" value="1"/>
</dbReference>
<keyword evidence="1" id="KW-1133">Transmembrane helix</keyword>
<dbReference type="Pfam" id="PF00990">
    <property type="entry name" value="GGDEF"/>
    <property type="match status" value="1"/>
</dbReference>
<gene>
    <name evidence="4" type="ORF">FFV09_09685</name>
</gene>
<dbReference type="InterPro" id="IPR000160">
    <property type="entry name" value="GGDEF_dom"/>
</dbReference>
<feature type="transmembrane region" description="Helical" evidence="1">
    <location>
        <begin position="142"/>
        <end position="163"/>
    </location>
</feature>
<dbReference type="InterPro" id="IPR031621">
    <property type="entry name" value="HisKA_7TM"/>
</dbReference>
<keyword evidence="1" id="KW-0812">Transmembrane</keyword>
<dbReference type="PANTHER" id="PTHR45138:SF9">
    <property type="entry name" value="DIGUANYLATE CYCLASE DGCM-RELATED"/>
    <property type="match status" value="1"/>
</dbReference>
<dbReference type="InterPro" id="IPR043128">
    <property type="entry name" value="Rev_trsase/Diguanyl_cyclase"/>
</dbReference>
<dbReference type="GO" id="GO:0052621">
    <property type="term" value="F:diguanylate cyclase activity"/>
    <property type="evidence" value="ECO:0007669"/>
    <property type="project" value="TreeGrafter"/>
</dbReference>